<dbReference type="EMBL" id="VOIH02000004">
    <property type="protein sequence ID" value="KAF3447780.1"/>
    <property type="molecule type" value="Genomic_DNA"/>
</dbReference>
<evidence type="ECO:0000313" key="3">
    <source>
        <dbReference type="Proteomes" id="UP000796880"/>
    </source>
</evidence>
<organism evidence="2 3">
    <name type="scientific">Rhamnella rubrinervis</name>
    <dbReference type="NCBI Taxonomy" id="2594499"/>
    <lineage>
        <taxon>Eukaryota</taxon>
        <taxon>Viridiplantae</taxon>
        <taxon>Streptophyta</taxon>
        <taxon>Embryophyta</taxon>
        <taxon>Tracheophyta</taxon>
        <taxon>Spermatophyta</taxon>
        <taxon>Magnoliopsida</taxon>
        <taxon>eudicotyledons</taxon>
        <taxon>Gunneridae</taxon>
        <taxon>Pentapetalae</taxon>
        <taxon>rosids</taxon>
        <taxon>fabids</taxon>
        <taxon>Rosales</taxon>
        <taxon>Rhamnaceae</taxon>
        <taxon>rhamnoid group</taxon>
        <taxon>Rhamneae</taxon>
        <taxon>Rhamnella</taxon>
    </lineage>
</organism>
<gene>
    <name evidence="2" type="ORF">FNV43_RR08484</name>
</gene>
<accession>A0A8K0H9C1</accession>
<comment type="caution">
    <text evidence="2">The sequence shown here is derived from an EMBL/GenBank/DDBJ whole genome shotgun (WGS) entry which is preliminary data.</text>
</comment>
<feature type="region of interest" description="Disordered" evidence="1">
    <location>
        <begin position="25"/>
        <end position="47"/>
    </location>
</feature>
<keyword evidence="3" id="KW-1185">Reference proteome</keyword>
<reference evidence="2" key="1">
    <citation type="submission" date="2020-03" db="EMBL/GenBank/DDBJ databases">
        <title>A high-quality chromosome-level genome assembly of a woody plant with both climbing and erect habits, Rhamnella rubrinervis.</title>
        <authorList>
            <person name="Lu Z."/>
            <person name="Yang Y."/>
            <person name="Zhu X."/>
            <person name="Sun Y."/>
        </authorList>
    </citation>
    <scope>NUCLEOTIDE SEQUENCE</scope>
    <source>
        <strain evidence="2">BYM</strain>
        <tissue evidence="2">Leaf</tissue>
    </source>
</reference>
<name>A0A8K0H9C1_9ROSA</name>
<protein>
    <submittedName>
        <fullName evidence="2">Uncharacterized protein</fullName>
    </submittedName>
</protein>
<dbReference type="Proteomes" id="UP000796880">
    <property type="component" value="Unassembled WGS sequence"/>
</dbReference>
<proteinExistence type="predicted"/>
<evidence type="ECO:0000256" key="1">
    <source>
        <dbReference type="SAM" id="MobiDB-lite"/>
    </source>
</evidence>
<dbReference type="AlphaFoldDB" id="A0A8K0H9C1"/>
<evidence type="ECO:0000313" key="2">
    <source>
        <dbReference type="EMBL" id="KAF3447780.1"/>
    </source>
</evidence>
<sequence length="94" mass="10231">MKLLKLRKFKLFIEICIGRIPTEQGREAEDGGMSGATVVGEKKSSETSEASLEVLEAKSECIWRLRQGRARLRGGAIITWLGEGLARTSRPGGG</sequence>